<proteinExistence type="predicted"/>
<gene>
    <name evidence="1" type="ORF">EZS28_043443</name>
</gene>
<name>A0A5J4TU21_9EUKA</name>
<evidence type="ECO:0000313" key="1">
    <source>
        <dbReference type="EMBL" id="KAA6361031.1"/>
    </source>
</evidence>
<protein>
    <submittedName>
        <fullName evidence="1">Uncharacterized protein</fullName>
    </submittedName>
</protein>
<accession>A0A5J4TU21</accession>
<dbReference type="Proteomes" id="UP000324800">
    <property type="component" value="Unassembled WGS sequence"/>
</dbReference>
<sequence>MLAPVTRKLPGSSEEDIERRNIANSLFGPIASERLRDVSGMNELDQKQNGHTIMRFVELDFSHSSIPFTIQLRGNDLIAGLHTLVSLGIALPALPKYIIEIQED</sequence>
<dbReference type="AlphaFoldDB" id="A0A5J4TU21"/>
<dbReference type="EMBL" id="SNRW01026106">
    <property type="protein sequence ID" value="KAA6361031.1"/>
    <property type="molecule type" value="Genomic_DNA"/>
</dbReference>
<reference evidence="1 2" key="1">
    <citation type="submission" date="2019-03" db="EMBL/GenBank/DDBJ databases">
        <title>Single cell metagenomics reveals metabolic interactions within the superorganism composed of flagellate Streblomastix strix and complex community of Bacteroidetes bacteria on its surface.</title>
        <authorList>
            <person name="Treitli S.C."/>
            <person name="Kolisko M."/>
            <person name="Husnik F."/>
            <person name="Keeling P."/>
            <person name="Hampl V."/>
        </authorList>
    </citation>
    <scope>NUCLEOTIDE SEQUENCE [LARGE SCALE GENOMIC DNA]</scope>
    <source>
        <strain evidence="1">ST1C</strain>
    </source>
</reference>
<evidence type="ECO:0000313" key="2">
    <source>
        <dbReference type="Proteomes" id="UP000324800"/>
    </source>
</evidence>
<organism evidence="1 2">
    <name type="scientific">Streblomastix strix</name>
    <dbReference type="NCBI Taxonomy" id="222440"/>
    <lineage>
        <taxon>Eukaryota</taxon>
        <taxon>Metamonada</taxon>
        <taxon>Preaxostyla</taxon>
        <taxon>Oxymonadida</taxon>
        <taxon>Streblomastigidae</taxon>
        <taxon>Streblomastix</taxon>
    </lineage>
</organism>
<comment type="caution">
    <text evidence="1">The sequence shown here is derived from an EMBL/GenBank/DDBJ whole genome shotgun (WGS) entry which is preliminary data.</text>
</comment>